<reference evidence="12" key="1">
    <citation type="submission" date="2021-02" db="EMBL/GenBank/DDBJ databases">
        <authorList>
            <person name="Nowell W R."/>
        </authorList>
    </citation>
    <scope>NUCLEOTIDE SEQUENCE</scope>
</reference>
<comment type="caution">
    <text evidence="12">The sequence shown here is derived from an EMBL/GenBank/DDBJ whole genome shotgun (WGS) entry which is preliminary data.</text>
</comment>
<dbReference type="InterPro" id="IPR015919">
    <property type="entry name" value="Cadherin-like_sf"/>
</dbReference>
<evidence type="ECO:0000313" key="12">
    <source>
        <dbReference type="EMBL" id="CAF1954125.1"/>
    </source>
</evidence>
<keyword evidence="10" id="KW-0732">Signal</keyword>
<dbReference type="SUPFAM" id="SSF49313">
    <property type="entry name" value="Cadherin-like"/>
    <property type="match status" value="2"/>
</dbReference>
<accession>A0A816LXE4</accession>
<evidence type="ECO:0000259" key="11">
    <source>
        <dbReference type="PROSITE" id="PS50268"/>
    </source>
</evidence>
<dbReference type="PROSITE" id="PS50268">
    <property type="entry name" value="CADHERIN_2"/>
    <property type="match status" value="2"/>
</dbReference>
<keyword evidence="6 9" id="KW-1133">Transmembrane helix</keyword>
<dbReference type="Proteomes" id="UP000663824">
    <property type="component" value="Unassembled WGS sequence"/>
</dbReference>
<dbReference type="Proteomes" id="UP000676336">
    <property type="component" value="Unassembled WGS sequence"/>
</dbReference>
<dbReference type="InterPro" id="IPR020894">
    <property type="entry name" value="Cadherin_CS"/>
</dbReference>
<dbReference type="PRINTS" id="PR00205">
    <property type="entry name" value="CADHERIN"/>
</dbReference>
<dbReference type="GO" id="GO:0005911">
    <property type="term" value="C:cell-cell junction"/>
    <property type="evidence" value="ECO:0007669"/>
    <property type="project" value="TreeGrafter"/>
</dbReference>
<evidence type="ECO:0000256" key="4">
    <source>
        <dbReference type="ARBA" id="ARBA00022837"/>
    </source>
</evidence>
<dbReference type="InterPro" id="IPR050971">
    <property type="entry name" value="Cadherin-domain_protein"/>
</dbReference>
<dbReference type="CDD" id="cd11304">
    <property type="entry name" value="Cadherin_repeat"/>
    <property type="match status" value="1"/>
</dbReference>
<dbReference type="EMBL" id="CAJOBI010001870">
    <property type="protein sequence ID" value="CAF3903486.1"/>
    <property type="molecule type" value="Genomic_DNA"/>
</dbReference>
<dbReference type="PROSITE" id="PS00232">
    <property type="entry name" value="CADHERIN_1"/>
    <property type="match status" value="1"/>
</dbReference>
<keyword evidence="3" id="KW-0677">Repeat</keyword>
<feature type="domain" description="Cadherin" evidence="11">
    <location>
        <begin position="154"/>
        <end position="236"/>
    </location>
</feature>
<proteinExistence type="predicted"/>
<evidence type="ECO:0000256" key="8">
    <source>
        <dbReference type="PROSITE-ProRule" id="PRU00043"/>
    </source>
</evidence>
<evidence type="ECO:0000313" key="14">
    <source>
        <dbReference type="Proteomes" id="UP000663824"/>
    </source>
</evidence>
<name>A0A816LXE4_9BILA</name>
<comment type="subcellular location">
    <subcellularLocation>
        <location evidence="1">Membrane</location>
    </subcellularLocation>
</comment>
<dbReference type="Gene3D" id="2.60.40.60">
    <property type="entry name" value="Cadherins"/>
    <property type="match status" value="3"/>
</dbReference>
<feature type="chain" id="PRO_5036412970" description="Cadherin domain-containing protein" evidence="10">
    <location>
        <begin position="17"/>
        <end position="895"/>
    </location>
</feature>
<evidence type="ECO:0000256" key="6">
    <source>
        <dbReference type="ARBA" id="ARBA00022989"/>
    </source>
</evidence>
<keyword evidence="5" id="KW-0130">Cell adhesion</keyword>
<gene>
    <name evidence="12" type="ORF">MBJ925_LOCUS6031</name>
    <name evidence="13" type="ORF">SMN809_LOCUS6764</name>
</gene>
<sequence length="895" mass="103900">MNLLLLFIIFISSIHCQTMKQLNEISVNEELSIGAIVTFLNDKIPNLDQSSEYDLVRPPSSDLDVFSIDNRRHTVNVKRRIDYEQICFNISSLPCRIPISVAVSIHDTIYVYILPIRILNINDNPIKFSVNQTVIEIVENDEYWLSKTYSLPHATDADGDLITYSLYLHNWNEPTGLFELDANNNNNLLLKPLKKFDREQQHLYLLRLRAENKDQRDVSIDIIVIITDINDNPPRCEHNEMLFSINNFHSLSIFKLNVTDIDENDNGKLEYSLINPLPGFVIDHFNGQIIFNYTQWIRTKQTKLFINITDFGKPYRLSTQCIVELKFTFLFDINLKVNDEKNNFISIESLDLPIGQLAIFDRQERRTCVNCSIQLQTSLNDLFYLHETTKDLYLNLNSALLIRILSNDLIRNENLPIHITIHVSDGSNPLIVSTKNYSFVFNLNKEKLLKNSNSIFIKIQENIFLNEKVPLQNYFHSCLNNQTKELILIDSTNTFAIDKNNNLIVRKYLNIKQQQNYELTLENNQTDEINQCSMKLRIHIYDPYSLLNAYPYFSQSFYTLTSNNISQFVLPLLPSNVKYKSSKPDDITIDEKNASITVRSSLLFLSYFYDFYIEAIDSQISSLSCSIPIRIYFGINRQSPRLSNNLTRQSIEISSSEFMYQIEAYDPDLPFNQRSNPLPPPIEYQIDSLANLEIERYTGRIFLKNINQSNYNFTVILTDFGQPTRLITRQRIVFDVISNEEINRQEIPMNISTTFILISACIISIVILIIIIIIISLTCVRCQLSTQKSMSNLSPTTPDSCLIDNEYITTTMSLPRVVNREQRIYPTISNDNRRTLLEQIHIPPPSLYSNEKVPTKQDYHHNLSMNDINKYLERFEKIYNNSSEHHLGEPVGSVV</sequence>
<organism evidence="12 14">
    <name type="scientific">Rotaria magnacalcarata</name>
    <dbReference type="NCBI Taxonomy" id="392030"/>
    <lineage>
        <taxon>Eukaryota</taxon>
        <taxon>Metazoa</taxon>
        <taxon>Spiralia</taxon>
        <taxon>Gnathifera</taxon>
        <taxon>Rotifera</taxon>
        <taxon>Eurotatoria</taxon>
        <taxon>Bdelloidea</taxon>
        <taxon>Philodinida</taxon>
        <taxon>Philodinidae</taxon>
        <taxon>Rotaria</taxon>
    </lineage>
</organism>
<dbReference type="GO" id="GO:0005509">
    <property type="term" value="F:calcium ion binding"/>
    <property type="evidence" value="ECO:0007669"/>
    <property type="project" value="UniProtKB-UniRule"/>
</dbReference>
<dbReference type="EMBL" id="CAJNRE010001707">
    <property type="protein sequence ID" value="CAF1954125.1"/>
    <property type="molecule type" value="Genomic_DNA"/>
</dbReference>
<dbReference type="GO" id="GO:0007156">
    <property type="term" value="P:homophilic cell adhesion via plasma membrane adhesion molecules"/>
    <property type="evidence" value="ECO:0007669"/>
    <property type="project" value="InterPro"/>
</dbReference>
<evidence type="ECO:0000256" key="2">
    <source>
        <dbReference type="ARBA" id="ARBA00022692"/>
    </source>
</evidence>
<keyword evidence="7 9" id="KW-0472">Membrane</keyword>
<keyword evidence="4 8" id="KW-0106">Calcium</keyword>
<dbReference type="AlphaFoldDB" id="A0A816LXE4"/>
<feature type="domain" description="Cadherin" evidence="11">
    <location>
        <begin position="19"/>
        <end position="128"/>
    </location>
</feature>
<evidence type="ECO:0000256" key="7">
    <source>
        <dbReference type="ARBA" id="ARBA00023136"/>
    </source>
</evidence>
<evidence type="ECO:0000256" key="9">
    <source>
        <dbReference type="SAM" id="Phobius"/>
    </source>
</evidence>
<evidence type="ECO:0000256" key="1">
    <source>
        <dbReference type="ARBA" id="ARBA00004370"/>
    </source>
</evidence>
<evidence type="ECO:0000313" key="13">
    <source>
        <dbReference type="EMBL" id="CAF3903486.1"/>
    </source>
</evidence>
<feature type="transmembrane region" description="Helical" evidence="9">
    <location>
        <begin position="755"/>
        <end position="780"/>
    </location>
</feature>
<dbReference type="InterPro" id="IPR002126">
    <property type="entry name" value="Cadherin-like_dom"/>
</dbReference>
<keyword evidence="2 9" id="KW-0812">Transmembrane</keyword>
<feature type="signal peptide" evidence="10">
    <location>
        <begin position="1"/>
        <end position="16"/>
    </location>
</feature>
<evidence type="ECO:0000256" key="10">
    <source>
        <dbReference type="SAM" id="SignalP"/>
    </source>
</evidence>
<dbReference type="SMART" id="SM00112">
    <property type="entry name" value="CA"/>
    <property type="match status" value="2"/>
</dbReference>
<protein>
    <recommendedName>
        <fullName evidence="11">Cadherin domain-containing protein</fullName>
    </recommendedName>
</protein>
<dbReference type="PANTHER" id="PTHR24025">
    <property type="entry name" value="DESMOGLEIN FAMILY MEMBER"/>
    <property type="match status" value="1"/>
</dbReference>
<evidence type="ECO:0000256" key="3">
    <source>
        <dbReference type="ARBA" id="ARBA00022737"/>
    </source>
</evidence>
<evidence type="ECO:0000256" key="5">
    <source>
        <dbReference type="ARBA" id="ARBA00022889"/>
    </source>
</evidence>
<dbReference type="PANTHER" id="PTHR24025:SF23">
    <property type="entry name" value="NEURAL-CADHERIN"/>
    <property type="match status" value="1"/>
</dbReference>
<dbReference type="GO" id="GO:0005886">
    <property type="term" value="C:plasma membrane"/>
    <property type="evidence" value="ECO:0007669"/>
    <property type="project" value="InterPro"/>
</dbReference>